<evidence type="ECO:0000313" key="1">
    <source>
        <dbReference type="EMBL" id="KIK11524.1"/>
    </source>
</evidence>
<evidence type="ECO:0000313" key="2">
    <source>
        <dbReference type="Proteomes" id="UP000054018"/>
    </source>
</evidence>
<dbReference type="HOGENOM" id="CLU_164456_0_0_1"/>
<dbReference type="AlphaFoldDB" id="A0A0C9YCE0"/>
<dbReference type="OrthoDB" id="10548935at2759"/>
<protein>
    <submittedName>
        <fullName evidence="1">Unplaced genomic scaffold scaffold_515, whole genome shotgun sequence</fullName>
    </submittedName>
</protein>
<accession>A0A0C9YCE0</accession>
<dbReference type="Proteomes" id="UP000054018">
    <property type="component" value="Unassembled WGS sequence"/>
</dbReference>
<reference evidence="1 2" key="1">
    <citation type="submission" date="2014-04" db="EMBL/GenBank/DDBJ databases">
        <authorList>
            <consortium name="DOE Joint Genome Institute"/>
            <person name="Kuo A."/>
            <person name="Kohler A."/>
            <person name="Costa M.D."/>
            <person name="Nagy L.G."/>
            <person name="Floudas D."/>
            <person name="Copeland A."/>
            <person name="Barry K.W."/>
            <person name="Cichocki N."/>
            <person name="Veneault-Fourrey C."/>
            <person name="LaButti K."/>
            <person name="Lindquist E.A."/>
            <person name="Lipzen A."/>
            <person name="Lundell T."/>
            <person name="Morin E."/>
            <person name="Murat C."/>
            <person name="Sun H."/>
            <person name="Tunlid A."/>
            <person name="Henrissat B."/>
            <person name="Grigoriev I.V."/>
            <person name="Hibbett D.S."/>
            <person name="Martin F."/>
            <person name="Nordberg H.P."/>
            <person name="Cantor M.N."/>
            <person name="Hua S.X."/>
        </authorList>
    </citation>
    <scope>NUCLEOTIDE SEQUENCE [LARGE SCALE GENOMIC DNA]</scope>
    <source>
        <strain evidence="1 2">441</strain>
    </source>
</reference>
<gene>
    <name evidence="1" type="ORF">PISMIDRAFT_122531</name>
</gene>
<feature type="non-terminal residue" evidence="1">
    <location>
        <position position="1"/>
    </location>
</feature>
<proteinExistence type="predicted"/>
<dbReference type="EMBL" id="KN834199">
    <property type="protein sequence ID" value="KIK11524.1"/>
    <property type="molecule type" value="Genomic_DNA"/>
</dbReference>
<name>A0A0C9YCE0_9AGAM</name>
<reference evidence="2" key="2">
    <citation type="submission" date="2015-01" db="EMBL/GenBank/DDBJ databases">
        <title>Evolutionary Origins and Diversification of the Mycorrhizal Mutualists.</title>
        <authorList>
            <consortium name="DOE Joint Genome Institute"/>
            <consortium name="Mycorrhizal Genomics Consortium"/>
            <person name="Kohler A."/>
            <person name="Kuo A."/>
            <person name="Nagy L.G."/>
            <person name="Floudas D."/>
            <person name="Copeland A."/>
            <person name="Barry K.W."/>
            <person name="Cichocki N."/>
            <person name="Veneault-Fourrey C."/>
            <person name="LaButti K."/>
            <person name="Lindquist E.A."/>
            <person name="Lipzen A."/>
            <person name="Lundell T."/>
            <person name="Morin E."/>
            <person name="Murat C."/>
            <person name="Riley R."/>
            <person name="Ohm R."/>
            <person name="Sun H."/>
            <person name="Tunlid A."/>
            <person name="Henrissat B."/>
            <person name="Grigoriev I.V."/>
            <person name="Hibbett D.S."/>
            <person name="Martin F."/>
        </authorList>
    </citation>
    <scope>NUCLEOTIDE SEQUENCE [LARGE SCALE GENOMIC DNA]</scope>
    <source>
        <strain evidence="2">441</strain>
    </source>
</reference>
<keyword evidence="2" id="KW-1185">Reference proteome</keyword>
<organism evidence="1 2">
    <name type="scientific">Pisolithus microcarpus 441</name>
    <dbReference type="NCBI Taxonomy" id="765257"/>
    <lineage>
        <taxon>Eukaryota</taxon>
        <taxon>Fungi</taxon>
        <taxon>Dikarya</taxon>
        <taxon>Basidiomycota</taxon>
        <taxon>Agaricomycotina</taxon>
        <taxon>Agaricomycetes</taxon>
        <taxon>Agaricomycetidae</taxon>
        <taxon>Boletales</taxon>
        <taxon>Sclerodermatineae</taxon>
        <taxon>Pisolithaceae</taxon>
        <taxon>Pisolithus</taxon>
    </lineage>
</organism>
<sequence length="127" mass="14090">IKPESSATTQEIIFLAHQGQSLRGILVDFCKNHGIILVTYSKHHWCLQNAIGRHLYAVFPTCAWAVLPLISSGTARNVQEVSLSLMDMKDHPIPSQPMHLYQKETDTNTEVEPNPSLCSRCIGGIGH</sequence>